<dbReference type="InterPro" id="IPR002645">
    <property type="entry name" value="STAS_dom"/>
</dbReference>
<feature type="domain" description="STAS" evidence="3">
    <location>
        <begin position="6"/>
        <end position="108"/>
    </location>
</feature>
<comment type="caution">
    <text evidence="4">The sequence shown here is derived from an EMBL/GenBank/DDBJ whole genome shotgun (WGS) entry which is preliminary data.</text>
</comment>
<keyword evidence="5" id="KW-1185">Reference proteome</keyword>
<dbReference type="InterPro" id="IPR036513">
    <property type="entry name" value="STAS_dom_sf"/>
</dbReference>
<evidence type="ECO:0000256" key="2">
    <source>
        <dbReference type="RuleBase" id="RU003749"/>
    </source>
</evidence>
<evidence type="ECO:0000313" key="5">
    <source>
        <dbReference type="Proteomes" id="UP001597168"/>
    </source>
</evidence>
<gene>
    <name evidence="4" type="ORF">ACFQ3T_15220</name>
</gene>
<dbReference type="Gene3D" id="3.30.750.24">
    <property type="entry name" value="STAS domain"/>
    <property type="match status" value="1"/>
</dbReference>
<proteinExistence type="inferred from homology"/>
<reference evidence="5" key="1">
    <citation type="journal article" date="2019" name="Int. J. Syst. Evol. Microbiol.">
        <title>The Global Catalogue of Microorganisms (GCM) 10K type strain sequencing project: providing services to taxonomists for standard genome sequencing and annotation.</title>
        <authorList>
            <consortium name="The Broad Institute Genomics Platform"/>
            <consortium name="The Broad Institute Genome Sequencing Center for Infectious Disease"/>
            <person name="Wu L."/>
            <person name="Ma J."/>
        </authorList>
    </citation>
    <scope>NUCLEOTIDE SEQUENCE [LARGE SCALE GENOMIC DNA]</scope>
    <source>
        <strain evidence="5">CCUG 60214</strain>
    </source>
</reference>
<dbReference type="NCBIfam" id="TIGR00377">
    <property type="entry name" value="ant_ant_sig"/>
    <property type="match status" value="1"/>
</dbReference>
<sequence>MTDELVTTLLDRADGTARLIVTGEIDFATAPLLREAIDNALTSDTTLVIDLRAVTYLDSAGIDVLFEQAERRTIELAVNPRGPVLRILRISGLVQAVPVHEHKADADS</sequence>
<evidence type="ECO:0000256" key="1">
    <source>
        <dbReference type="ARBA" id="ARBA00009013"/>
    </source>
</evidence>
<protein>
    <recommendedName>
        <fullName evidence="2">Anti-sigma factor antagonist</fullName>
    </recommendedName>
</protein>
<evidence type="ECO:0000259" key="3">
    <source>
        <dbReference type="PROSITE" id="PS50801"/>
    </source>
</evidence>
<comment type="similarity">
    <text evidence="1 2">Belongs to the anti-sigma-factor antagonist family.</text>
</comment>
<name>A0ABW3QUJ6_9PSEU</name>
<accession>A0ABW3QUJ6</accession>
<dbReference type="InterPro" id="IPR003658">
    <property type="entry name" value="Anti-sigma_ant"/>
</dbReference>
<dbReference type="PANTHER" id="PTHR33495">
    <property type="entry name" value="ANTI-SIGMA FACTOR ANTAGONIST TM_1081-RELATED-RELATED"/>
    <property type="match status" value="1"/>
</dbReference>
<dbReference type="EMBL" id="JBHTLK010000066">
    <property type="protein sequence ID" value="MFD1148481.1"/>
    <property type="molecule type" value="Genomic_DNA"/>
</dbReference>
<dbReference type="PROSITE" id="PS50801">
    <property type="entry name" value="STAS"/>
    <property type="match status" value="1"/>
</dbReference>
<dbReference type="Proteomes" id="UP001597168">
    <property type="component" value="Unassembled WGS sequence"/>
</dbReference>
<dbReference type="CDD" id="cd07043">
    <property type="entry name" value="STAS_anti-anti-sigma_factors"/>
    <property type="match status" value="1"/>
</dbReference>
<dbReference type="RefSeq" id="WP_380723906.1">
    <property type="nucleotide sequence ID" value="NZ_JBHTLK010000066.1"/>
</dbReference>
<organism evidence="4 5">
    <name type="scientific">Saccharothrix hoggarensis</name>
    <dbReference type="NCBI Taxonomy" id="913853"/>
    <lineage>
        <taxon>Bacteria</taxon>
        <taxon>Bacillati</taxon>
        <taxon>Actinomycetota</taxon>
        <taxon>Actinomycetes</taxon>
        <taxon>Pseudonocardiales</taxon>
        <taxon>Pseudonocardiaceae</taxon>
        <taxon>Saccharothrix</taxon>
    </lineage>
</organism>
<dbReference type="Pfam" id="PF01740">
    <property type="entry name" value="STAS"/>
    <property type="match status" value="1"/>
</dbReference>
<dbReference type="SUPFAM" id="SSF52091">
    <property type="entry name" value="SpoIIaa-like"/>
    <property type="match status" value="1"/>
</dbReference>
<evidence type="ECO:0000313" key="4">
    <source>
        <dbReference type="EMBL" id="MFD1148481.1"/>
    </source>
</evidence>
<dbReference type="PANTHER" id="PTHR33495:SF2">
    <property type="entry name" value="ANTI-SIGMA FACTOR ANTAGONIST TM_1081-RELATED"/>
    <property type="match status" value="1"/>
</dbReference>